<gene>
    <name evidence="2" type="ORF">E6C55_06605</name>
</gene>
<accession>A0A4S4C4J6</accession>
<keyword evidence="1" id="KW-0472">Membrane</keyword>
<dbReference type="EMBL" id="SSOB01000006">
    <property type="protein sequence ID" value="THF82727.1"/>
    <property type="molecule type" value="Genomic_DNA"/>
</dbReference>
<reference evidence="2 3" key="1">
    <citation type="submission" date="2019-04" db="EMBL/GenBank/DDBJ databases">
        <title>Cohnella sp. nov. isolated from preserved vegetables.</title>
        <authorList>
            <person name="Lin S.-Y."/>
            <person name="Hung M.-H."/>
            <person name="Young C.-C."/>
        </authorList>
    </citation>
    <scope>NUCLEOTIDE SEQUENCE [LARGE SCALE GENOMIC DNA]</scope>
    <source>
        <strain evidence="2 3">CC-MHH1044</strain>
    </source>
</reference>
<name>A0A4S4C4J6_9BACL</name>
<feature type="transmembrane region" description="Helical" evidence="1">
    <location>
        <begin position="66"/>
        <end position="84"/>
    </location>
</feature>
<keyword evidence="3" id="KW-1185">Reference proteome</keyword>
<proteinExistence type="predicted"/>
<dbReference type="Proteomes" id="UP000310636">
    <property type="component" value="Unassembled WGS sequence"/>
</dbReference>
<comment type="caution">
    <text evidence="2">The sequence shown here is derived from an EMBL/GenBank/DDBJ whole genome shotgun (WGS) entry which is preliminary data.</text>
</comment>
<protein>
    <submittedName>
        <fullName evidence="2">Uncharacterized protein</fullName>
    </submittedName>
</protein>
<evidence type="ECO:0000313" key="3">
    <source>
        <dbReference type="Proteomes" id="UP000310636"/>
    </source>
</evidence>
<evidence type="ECO:0000256" key="1">
    <source>
        <dbReference type="SAM" id="Phobius"/>
    </source>
</evidence>
<dbReference type="OrthoDB" id="2662981at2"/>
<dbReference type="AlphaFoldDB" id="A0A4S4C4J6"/>
<feature type="transmembrane region" description="Helical" evidence="1">
    <location>
        <begin position="6"/>
        <end position="26"/>
    </location>
</feature>
<keyword evidence="1" id="KW-0812">Transmembrane</keyword>
<keyword evidence="1" id="KW-1133">Transmembrane helix</keyword>
<organism evidence="2 3">
    <name type="scientific">Cohnella fermenti</name>
    <dbReference type="NCBI Taxonomy" id="2565925"/>
    <lineage>
        <taxon>Bacteria</taxon>
        <taxon>Bacillati</taxon>
        <taxon>Bacillota</taxon>
        <taxon>Bacilli</taxon>
        <taxon>Bacillales</taxon>
        <taxon>Paenibacillaceae</taxon>
        <taxon>Cohnella</taxon>
    </lineage>
</organism>
<evidence type="ECO:0000313" key="2">
    <source>
        <dbReference type="EMBL" id="THF82727.1"/>
    </source>
</evidence>
<sequence length="89" mass="10171">MTTRKLAMTLLALAIVLEVGYYMLLLQPPKEPELTLGILNDDAKMKQLFEDELDDFQHGDERRTRFKYIMGTTVVAGFIIAVSIPNRKI</sequence>
<dbReference type="RefSeq" id="WP_136368988.1">
    <property type="nucleotide sequence ID" value="NZ_SSOB01000006.1"/>
</dbReference>